<proteinExistence type="predicted"/>
<organism evidence="1 2">
    <name type="scientific">Cupriavidus basilensis OR16</name>
    <dbReference type="NCBI Taxonomy" id="1127483"/>
    <lineage>
        <taxon>Bacteria</taxon>
        <taxon>Pseudomonadati</taxon>
        <taxon>Pseudomonadota</taxon>
        <taxon>Betaproteobacteria</taxon>
        <taxon>Burkholderiales</taxon>
        <taxon>Burkholderiaceae</taxon>
        <taxon>Cupriavidus</taxon>
    </lineage>
</organism>
<accession>H1SG06</accession>
<comment type="caution">
    <text evidence="1">The sequence shown here is derived from an EMBL/GenBank/DDBJ whole genome shotgun (WGS) entry which is preliminary data.</text>
</comment>
<name>H1SG06_9BURK</name>
<dbReference type="AlphaFoldDB" id="H1SG06"/>
<sequence length="64" mass="6790">MRCLASRATTLSRASRTGARALKFVGECALNKLRARPEGAGLNGSFEGLAICMARTIAELTMFA</sequence>
<dbReference type="Proteomes" id="UP000005808">
    <property type="component" value="Unassembled WGS sequence"/>
</dbReference>
<reference evidence="1 2" key="1">
    <citation type="journal article" date="2012" name="J. Bacteriol.">
        <title>De Novo Genome Project of Cupriavidus basilensis OR16.</title>
        <authorList>
            <person name="Cserhati M."/>
            <person name="Kriszt B."/>
            <person name="Szoboszlay S."/>
            <person name="Toth A."/>
            <person name="Szabo I."/>
            <person name="Tancsics A."/>
            <person name="Nagy I."/>
            <person name="Horvath B."/>
            <person name="Nagy I."/>
            <person name="Kukolya J."/>
        </authorList>
    </citation>
    <scope>NUCLEOTIDE SEQUENCE [LARGE SCALE GENOMIC DNA]</scope>
    <source>
        <strain evidence="1 2">OR16</strain>
    </source>
</reference>
<evidence type="ECO:0000313" key="1">
    <source>
        <dbReference type="EMBL" id="EHP38562.1"/>
    </source>
</evidence>
<protein>
    <submittedName>
        <fullName evidence="1">Uncharacterized protein</fullName>
    </submittedName>
</protein>
<evidence type="ECO:0000313" key="2">
    <source>
        <dbReference type="Proteomes" id="UP000005808"/>
    </source>
</evidence>
<dbReference type="EMBL" id="AHJE01000117">
    <property type="protein sequence ID" value="EHP38562.1"/>
    <property type="molecule type" value="Genomic_DNA"/>
</dbReference>
<gene>
    <name evidence="1" type="ORF">OR16_36535</name>
</gene>